<proteinExistence type="inferred from homology"/>
<dbReference type="AlphaFoldDB" id="A0A369T5E7"/>
<accession>A0A369T5E7</accession>
<keyword evidence="2" id="KW-0805">Transcription regulation</keyword>
<dbReference type="EMBL" id="QPMH01000024">
    <property type="protein sequence ID" value="RDD60561.1"/>
    <property type="molecule type" value="Genomic_DNA"/>
</dbReference>
<dbReference type="PROSITE" id="PS50931">
    <property type="entry name" value="HTH_LYSR"/>
    <property type="match status" value="1"/>
</dbReference>
<dbReference type="RefSeq" id="WP_114583497.1">
    <property type="nucleotide sequence ID" value="NZ_QPMH01000024.1"/>
</dbReference>
<comment type="similarity">
    <text evidence="1">Belongs to the LysR transcriptional regulatory family.</text>
</comment>
<dbReference type="CDD" id="cd08432">
    <property type="entry name" value="PBP2_GcdR_TrpI_HvrB_AmpR_like"/>
    <property type="match status" value="1"/>
</dbReference>
<dbReference type="GO" id="GO:0006351">
    <property type="term" value="P:DNA-templated transcription"/>
    <property type="evidence" value="ECO:0007669"/>
    <property type="project" value="TreeGrafter"/>
</dbReference>
<dbReference type="PRINTS" id="PR00039">
    <property type="entry name" value="HTHLYSR"/>
</dbReference>
<evidence type="ECO:0000256" key="2">
    <source>
        <dbReference type="ARBA" id="ARBA00023015"/>
    </source>
</evidence>
<evidence type="ECO:0000313" key="6">
    <source>
        <dbReference type="EMBL" id="RDD60561.1"/>
    </source>
</evidence>
<organism evidence="6 7">
    <name type="scientific">Ferruginivarius sediminum</name>
    <dbReference type="NCBI Taxonomy" id="2661937"/>
    <lineage>
        <taxon>Bacteria</taxon>
        <taxon>Pseudomonadati</taxon>
        <taxon>Pseudomonadota</taxon>
        <taxon>Alphaproteobacteria</taxon>
        <taxon>Rhodospirillales</taxon>
        <taxon>Rhodospirillaceae</taxon>
        <taxon>Ferruginivarius</taxon>
    </lineage>
</organism>
<dbReference type="InterPro" id="IPR000847">
    <property type="entry name" value="LysR_HTH_N"/>
</dbReference>
<dbReference type="PANTHER" id="PTHR30537:SF74">
    <property type="entry name" value="HTH-TYPE TRANSCRIPTIONAL REGULATOR TRPI"/>
    <property type="match status" value="1"/>
</dbReference>
<dbReference type="FunFam" id="1.10.10.10:FF:000038">
    <property type="entry name" value="Glycine cleavage system transcriptional activator"/>
    <property type="match status" value="1"/>
</dbReference>
<sequence length="300" mass="33267">MTSLRRKLPSPTALVTFEAAARHLNFTRAAAELLVTQAAVSRQIRRLEDDLGIRLFRREWRGLALTADGRFLQRAVAMGLDHIANATDQLRRRHSDRQVTLVANNAVAFLWLQPRTTSYVAAHPQVDLRLVTSDRHLDFMDEGVDLAVRYGDGQWPGVEASLLFEEEVFPVCSPAYLASRPPLDGPGALESERLLQMEQQGPDWVTWANVVRALGAEPTEAAAEGPRFDNFVLLLQAALDGQGMAIGTRHLLDRYLADGHLVRPFPGSLRTGRGYYLALPADVPCAPAVRHLHDWLLGSV</sequence>
<dbReference type="InterPro" id="IPR058163">
    <property type="entry name" value="LysR-type_TF_proteobact-type"/>
</dbReference>
<name>A0A369T5E7_9PROT</name>
<protein>
    <submittedName>
        <fullName evidence="6">LysR family transcriptional regulator</fullName>
    </submittedName>
</protein>
<dbReference type="InterPro" id="IPR036390">
    <property type="entry name" value="WH_DNA-bd_sf"/>
</dbReference>
<keyword evidence="7" id="KW-1185">Reference proteome</keyword>
<keyword evidence="3" id="KW-0238">DNA-binding</keyword>
<evidence type="ECO:0000256" key="4">
    <source>
        <dbReference type="ARBA" id="ARBA00023163"/>
    </source>
</evidence>
<dbReference type="GO" id="GO:0003700">
    <property type="term" value="F:DNA-binding transcription factor activity"/>
    <property type="evidence" value="ECO:0007669"/>
    <property type="project" value="InterPro"/>
</dbReference>
<dbReference type="Proteomes" id="UP000253941">
    <property type="component" value="Unassembled WGS sequence"/>
</dbReference>
<dbReference type="SUPFAM" id="SSF53850">
    <property type="entry name" value="Periplasmic binding protein-like II"/>
    <property type="match status" value="1"/>
</dbReference>
<reference evidence="6 7" key="1">
    <citation type="submission" date="2018-07" db="EMBL/GenBank/DDBJ databases">
        <title>Venubactetium sediminum gen. nov., sp. nov., isolated from a marine solar saltern.</title>
        <authorList>
            <person name="Wang S."/>
        </authorList>
    </citation>
    <scope>NUCLEOTIDE SEQUENCE [LARGE SCALE GENOMIC DNA]</scope>
    <source>
        <strain evidence="6 7">WD2A32</strain>
    </source>
</reference>
<dbReference type="SUPFAM" id="SSF46785">
    <property type="entry name" value="Winged helix' DNA-binding domain"/>
    <property type="match status" value="1"/>
</dbReference>
<keyword evidence="4" id="KW-0804">Transcription</keyword>
<evidence type="ECO:0000259" key="5">
    <source>
        <dbReference type="PROSITE" id="PS50931"/>
    </source>
</evidence>
<dbReference type="Pfam" id="PF03466">
    <property type="entry name" value="LysR_substrate"/>
    <property type="match status" value="1"/>
</dbReference>
<comment type="caution">
    <text evidence="6">The sequence shown here is derived from an EMBL/GenBank/DDBJ whole genome shotgun (WGS) entry which is preliminary data.</text>
</comment>
<evidence type="ECO:0000313" key="7">
    <source>
        <dbReference type="Proteomes" id="UP000253941"/>
    </source>
</evidence>
<dbReference type="PANTHER" id="PTHR30537">
    <property type="entry name" value="HTH-TYPE TRANSCRIPTIONAL REGULATOR"/>
    <property type="match status" value="1"/>
</dbReference>
<dbReference type="InterPro" id="IPR036388">
    <property type="entry name" value="WH-like_DNA-bd_sf"/>
</dbReference>
<feature type="domain" description="HTH lysR-type" evidence="5">
    <location>
        <begin position="9"/>
        <end position="66"/>
    </location>
</feature>
<dbReference type="GO" id="GO:0043565">
    <property type="term" value="F:sequence-specific DNA binding"/>
    <property type="evidence" value="ECO:0007669"/>
    <property type="project" value="TreeGrafter"/>
</dbReference>
<evidence type="ECO:0000256" key="3">
    <source>
        <dbReference type="ARBA" id="ARBA00023125"/>
    </source>
</evidence>
<dbReference type="Pfam" id="PF00126">
    <property type="entry name" value="HTH_1"/>
    <property type="match status" value="1"/>
</dbReference>
<dbReference type="Gene3D" id="3.40.190.10">
    <property type="entry name" value="Periplasmic binding protein-like II"/>
    <property type="match status" value="2"/>
</dbReference>
<dbReference type="InterPro" id="IPR005119">
    <property type="entry name" value="LysR_subst-bd"/>
</dbReference>
<evidence type="ECO:0000256" key="1">
    <source>
        <dbReference type="ARBA" id="ARBA00009437"/>
    </source>
</evidence>
<gene>
    <name evidence="6" type="ORF">DRB17_17370</name>
</gene>
<dbReference type="Gene3D" id="1.10.10.10">
    <property type="entry name" value="Winged helix-like DNA-binding domain superfamily/Winged helix DNA-binding domain"/>
    <property type="match status" value="1"/>
</dbReference>